<evidence type="ECO:0000313" key="11">
    <source>
        <dbReference type="EMBL" id="CAK9214455.1"/>
    </source>
</evidence>
<dbReference type="SUPFAM" id="SSF55961">
    <property type="entry name" value="Bet v1-like"/>
    <property type="match status" value="1"/>
</dbReference>
<organism evidence="11 12">
    <name type="scientific">Sphagnum troendelagicum</name>
    <dbReference type="NCBI Taxonomy" id="128251"/>
    <lineage>
        <taxon>Eukaryota</taxon>
        <taxon>Viridiplantae</taxon>
        <taxon>Streptophyta</taxon>
        <taxon>Embryophyta</taxon>
        <taxon>Bryophyta</taxon>
        <taxon>Sphagnophytina</taxon>
        <taxon>Sphagnopsida</taxon>
        <taxon>Sphagnales</taxon>
        <taxon>Sphagnaceae</taxon>
        <taxon>Sphagnum</taxon>
    </lineage>
</organism>
<keyword evidence="2" id="KW-0150">Chloroplast</keyword>
<keyword evidence="7" id="KW-0408">Iron</keyword>
<dbReference type="Gene3D" id="2.102.10.10">
    <property type="entry name" value="Rieske [2Fe-2S] iron-sulphur domain"/>
    <property type="match status" value="1"/>
</dbReference>
<keyword evidence="4" id="KW-0001">2Fe-2S</keyword>
<evidence type="ECO:0000256" key="4">
    <source>
        <dbReference type="ARBA" id="ARBA00022714"/>
    </source>
</evidence>
<evidence type="ECO:0000256" key="1">
    <source>
        <dbReference type="ARBA" id="ARBA00004229"/>
    </source>
</evidence>
<protein>
    <recommendedName>
        <fullName evidence="10">Rieske domain-containing protein</fullName>
    </recommendedName>
</protein>
<keyword evidence="3" id="KW-0934">Plastid</keyword>
<dbReference type="PANTHER" id="PTHR21266:SF24">
    <property type="entry name" value="PHEOPHORBIDE A OXYGENASE, CHLOROPLASTIC"/>
    <property type="match status" value="1"/>
</dbReference>
<gene>
    <name evidence="11" type="ORF">CSSPTR1EN2_LOCUS12240</name>
</gene>
<dbReference type="SUPFAM" id="SSF50022">
    <property type="entry name" value="ISP domain"/>
    <property type="match status" value="1"/>
</dbReference>
<dbReference type="Pfam" id="PF08417">
    <property type="entry name" value="PaO"/>
    <property type="match status" value="1"/>
</dbReference>
<evidence type="ECO:0000256" key="6">
    <source>
        <dbReference type="ARBA" id="ARBA00022946"/>
    </source>
</evidence>
<keyword evidence="6" id="KW-0809">Transit peptide</keyword>
<feature type="transmembrane region" description="Helical" evidence="9">
    <location>
        <begin position="534"/>
        <end position="553"/>
    </location>
</feature>
<dbReference type="InterPro" id="IPR036922">
    <property type="entry name" value="Rieske_2Fe-2S_sf"/>
</dbReference>
<dbReference type="Pfam" id="PF00355">
    <property type="entry name" value="Rieske"/>
    <property type="match status" value="1"/>
</dbReference>
<feature type="domain" description="Rieske" evidence="10">
    <location>
        <begin position="138"/>
        <end position="221"/>
    </location>
</feature>
<evidence type="ECO:0000256" key="2">
    <source>
        <dbReference type="ARBA" id="ARBA00022528"/>
    </source>
</evidence>
<dbReference type="InterPro" id="IPR050584">
    <property type="entry name" value="Cholesterol_7-desaturase"/>
</dbReference>
<reference evidence="11" key="1">
    <citation type="submission" date="2024-02" db="EMBL/GenBank/DDBJ databases">
        <authorList>
            <consortium name="ELIXIR-Norway"/>
            <consortium name="Elixir Norway"/>
        </authorList>
    </citation>
    <scope>NUCLEOTIDE SEQUENCE</scope>
</reference>
<name>A0ABP0U7D0_9BRYO</name>
<dbReference type="InterPro" id="IPR017941">
    <property type="entry name" value="Rieske_2Fe-2S"/>
</dbReference>
<evidence type="ECO:0000256" key="3">
    <source>
        <dbReference type="ARBA" id="ARBA00022640"/>
    </source>
</evidence>
<accession>A0ABP0U7D0</accession>
<evidence type="ECO:0000259" key="10">
    <source>
        <dbReference type="PROSITE" id="PS51296"/>
    </source>
</evidence>
<keyword evidence="8" id="KW-0411">Iron-sulfur</keyword>
<sequence length="594" mass="66287">MHTMSSFSLPMVEVGSLSATRSILSFRLDSQPATLSRSAWRLRRRKGVEIISLCFQADLQHHQQHHHHPLTFAAARRGASIVAWALKTREPVTNNNNKRWICTVASPPMSDVETSQESEESLVENAEARDSFVWKSNWYPVCPEIDMDKAVPHGFQILGRKVVIWYDKQLSKWQTFVDMCPHRLAPLSEGRIDEQGCLQCCYHGWSFNGDGSCARIPQARPEGPEAKAAGNKMAHCISFPTVVKQGILFIWPDEYGQELADKTLPPITPGIDEPGWCAVATFRDVDYGFDTLVENLVDPSHIPVAHHNVNGGILGKRDNAAPIALELKSMNARGFVGEWKKPWGGTSEHTYEAPSRFTYMFPFKGIKGASGCATTYATPICPSSVLDCDCSCAAPGKSRIIVVNARNALLAFSSGPHWWQLFPRWLDHQMMLNLLDGDLALLHFQEQNLTQVTGGSPDKWSKAVFIPTAADRYVAGFRQWLNRYGGKMVQWTAGVNPSLPPRITKKEDLLDRYNKASHTEKCIACRNALKNFKFARTAFIILAAVLTGVAVLLPQSPSRYAAVGIAAVCALLAWRLVDWIQMFTYKGWDHARLP</sequence>
<keyword evidence="9" id="KW-0812">Transmembrane</keyword>
<keyword evidence="9" id="KW-1133">Transmembrane helix</keyword>
<evidence type="ECO:0000256" key="7">
    <source>
        <dbReference type="ARBA" id="ARBA00023004"/>
    </source>
</evidence>
<feature type="transmembrane region" description="Helical" evidence="9">
    <location>
        <begin position="560"/>
        <end position="577"/>
    </location>
</feature>
<evidence type="ECO:0000313" key="12">
    <source>
        <dbReference type="Proteomes" id="UP001497512"/>
    </source>
</evidence>
<evidence type="ECO:0000256" key="9">
    <source>
        <dbReference type="SAM" id="Phobius"/>
    </source>
</evidence>
<dbReference type="EMBL" id="OZ019894">
    <property type="protein sequence ID" value="CAK9214455.1"/>
    <property type="molecule type" value="Genomic_DNA"/>
</dbReference>
<dbReference type="InterPro" id="IPR013626">
    <property type="entry name" value="PaO"/>
</dbReference>
<proteinExistence type="predicted"/>
<evidence type="ECO:0000256" key="8">
    <source>
        <dbReference type="ARBA" id="ARBA00023014"/>
    </source>
</evidence>
<keyword evidence="12" id="KW-1185">Reference proteome</keyword>
<keyword evidence="9" id="KW-0472">Membrane</keyword>
<dbReference type="Proteomes" id="UP001497512">
    <property type="component" value="Chromosome 2"/>
</dbReference>
<dbReference type="PROSITE" id="PS51296">
    <property type="entry name" value="RIESKE"/>
    <property type="match status" value="1"/>
</dbReference>
<evidence type="ECO:0000256" key="5">
    <source>
        <dbReference type="ARBA" id="ARBA00022723"/>
    </source>
</evidence>
<dbReference type="PANTHER" id="PTHR21266">
    <property type="entry name" value="IRON-SULFUR DOMAIN CONTAINING PROTEIN"/>
    <property type="match status" value="1"/>
</dbReference>
<keyword evidence="5" id="KW-0479">Metal-binding</keyword>
<comment type="subcellular location">
    <subcellularLocation>
        <location evidence="1">Plastid</location>
        <location evidence="1">Chloroplast</location>
    </subcellularLocation>
</comment>